<evidence type="ECO:0000313" key="2">
    <source>
        <dbReference type="EMBL" id="KFG63129.1"/>
    </source>
</evidence>
<keyword evidence="1" id="KW-0812">Transmembrane</keyword>
<dbReference type="Proteomes" id="UP000028834">
    <property type="component" value="Unassembled WGS sequence"/>
</dbReference>
<dbReference type="AlphaFoldDB" id="A0A086M2L1"/>
<feature type="transmembrane region" description="Helical" evidence="1">
    <location>
        <begin position="69"/>
        <end position="90"/>
    </location>
</feature>
<name>A0A086M2L1_TOXGO</name>
<reference evidence="2 3" key="1">
    <citation type="submission" date="2014-05" db="EMBL/GenBank/DDBJ databases">
        <authorList>
            <person name="Sibley D."/>
            <person name="Venepally P."/>
            <person name="Karamycheva S."/>
            <person name="Hadjithomas M."/>
            <person name="Khan A."/>
            <person name="Brunk B."/>
            <person name="Roos D."/>
            <person name="Caler E."/>
            <person name="Lorenzi H."/>
        </authorList>
    </citation>
    <scope>NUCLEOTIDE SEQUENCE [LARGE SCALE GENOMIC DNA]</scope>
    <source>
        <strain evidence="2 3">RUB</strain>
    </source>
</reference>
<proteinExistence type="predicted"/>
<dbReference type="VEuPathDB" id="ToxoDB:TGRUB_213550A"/>
<sequence>MQPALADPEHPRAYGANYVYCNGCGITGPDRRTALVSLAMILIPSVVFMIWTSPWFASHFGVGVPLTQALLVLLTVYFFSVTACSDPGILPRH</sequence>
<evidence type="ECO:0000313" key="3">
    <source>
        <dbReference type="Proteomes" id="UP000028834"/>
    </source>
</evidence>
<feature type="non-terminal residue" evidence="2">
    <location>
        <position position="93"/>
    </location>
</feature>
<accession>A0A086M2L1</accession>
<gene>
    <name evidence="2" type="ORF">TGRUB_213550A</name>
</gene>
<evidence type="ECO:0000256" key="1">
    <source>
        <dbReference type="SAM" id="Phobius"/>
    </source>
</evidence>
<comment type="caution">
    <text evidence="2">The sequence shown here is derived from an EMBL/GenBank/DDBJ whole genome shotgun (WGS) entry which is preliminary data.</text>
</comment>
<keyword evidence="1" id="KW-0472">Membrane</keyword>
<keyword evidence="1" id="KW-1133">Transmembrane helix</keyword>
<feature type="transmembrane region" description="Helical" evidence="1">
    <location>
        <begin position="35"/>
        <end position="57"/>
    </location>
</feature>
<organism evidence="2 3">
    <name type="scientific">Toxoplasma gondii RUB</name>
    <dbReference type="NCBI Taxonomy" id="935652"/>
    <lineage>
        <taxon>Eukaryota</taxon>
        <taxon>Sar</taxon>
        <taxon>Alveolata</taxon>
        <taxon>Apicomplexa</taxon>
        <taxon>Conoidasida</taxon>
        <taxon>Coccidia</taxon>
        <taxon>Eucoccidiorida</taxon>
        <taxon>Eimeriorina</taxon>
        <taxon>Sarcocystidae</taxon>
        <taxon>Toxoplasma</taxon>
    </lineage>
</organism>
<protein>
    <submittedName>
        <fullName evidence="2">DHHC zinc finger domain-containing protein</fullName>
    </submittedName>
</protein>
<dbReference type="EMBL" id="AFYV02001050">
    <property type="protein sequence ID" value="KFG63129.1"/>
    <property type="molecule type" value="Genomic_DNA"/>
</dbReference>